<dbReference type="Proteomes" id="UP000572635">
    <property type="component" value="Unassembled WGS sequence"/>
</dbReference>
<organism evidence="1 2">
    <name type="scientific">Nocardiopsis composta</name>
    <dbReference type="NCBI Taxonomy" id="157465"/>
    <lineage>
        <taxon>Bacteria</taxon>
        <taxon>Bacillati</taxon>
        <taxon>Actinomycetota</taxon>
        <taxon>Actinomycetes</taxon>
        <taxon>Streptosporangiales</taxon>
        <taxon>Nocardiopsidaceae</taxon>
        <taxon>Nocardiopsis</taxon>
    </lineage>
</organism>
<sequence>MADIENARYRSASEAPESVERRQLSLLAEALTKYGVTSSLVGPEPPVLRVRNPGSDYAVEDIGCERREHGHAFLASFGVHLGTSESIPMTAKKVAWLVGATDP</sequence>
<reference evidence="1 2" key="1">
    <citation type="submission" date="2020-08" db="EMBL/GenBank/DDBJ databases">
        <title>Sequencing the genomes of 1000 actinobacteria strains.</title>
        <authorList>
            <person name="Klenk H.-P."/>
        </authorList>
    </citation>
    <scope>NUCLEOTIDE SEQUENCE [LARGE SCALE GENOMIC DNA]</scope>
    <source>
        <strain evidence="1 2">DSM 44551</strain>
    </source>
</reference>
<proteinExistence type="predicted"/>
<comment type="caution">
    <text evidence="1">The sequence shown here is derived from an EMBL/GenBank/DDBJ whole genome shotgun (WGS) entry which is preliminary data.</text>
</comment>
<evidence type="ECO:0000313" key="1">
    <source>
        <dbReference type="EMBL" id="MBB5432808.1"/>
    </source>
</evidence>
<accession>A0A7W8QLS6</accession>
<dbReference type="EMBL" id="JACHDB010000001">
    <property type="protein sequence ID" value="MBB5432808.1"/>
    <property type="molecule type" value="Genomic_DNA"/>
</dbReference>
<keyword evidence="2" id="KW-1185">Reference proteome</keyword>
<dbReference type="AlphaFoldDB" id="A0A7W8QLS6"/>
<gene>
    <name evidence="1" type="ORF">HDA36_002892</name>
</gene>
<name>A0A7W8QLS6_9ACTN</name>
<dbReference type="RefSeq" id="WP_184392324.1">
    <property type="nucleotide sequence ID" value="NZ_BAAAJD010000073.1"/>
</dbReference>
<evidence type="ECO:0000313" key="2">
    <source>
        <dbReference type="Proteomes" id="UP000572635"/>
    </source>
</evidence>
<protein>
    <submittedName>
        <fullName evidence="1">Uncharacterized protein</fullName>
    </submittedName>
</protein>